<dbReference type="Pfam" id="PF00528">
    <property type="entry name" value="BPD_transp_1"/>
    <property type="match status" value="1"/>
</dbReference>
<keyword evidence="10" id="KW-1185">Reference proteome</keyword>
<dbReference type="Proteomes" id="UP001296706">
    <property type="component" value="Unassembled WGS sequence"/>
</dbReference>
<feature type="transmembrane region" description="Helical" evidence="7">
    <location>
        <begin position="161"/>
        <end position="183"/>
    </location>
</feature>
<reference evidence="9 10" key="1">
    <citation type="submission" date="2020-04" db="EMBL/GenBank/DDBJ databases">
        <authorList>
            <person name="Klaysubun C."/>
            <person name="Duangmal K."/>
            <person name="Lipun K."/>
        </authorList>
    </citation>
    <scope>NUCLEOTIDE SEQUENCE [LARGE SCALE GENOMIC DNA]</scope>
    <source>
        <strain evidence="9 10">JCM 11839</strain>
    </source>
</reference>
<feature type="transmembrane region" description="Helical" evidence="7">
    <location>
        <begin position="277"/>
        <end position="299"/>
    </location>
</feature>
<protein>
    <submittedName>
        <fullName evidence="9">Sugar ABC transporter permease</fullName>
    </submittedName>
</protein>
<gene>
    <name evidence="9" type="ORF">HF577_06500</name>
</gene>
<feature type="transmembrane region" description="Helical" evidence="7">
    <location>
        <begin position="126"/>
        <end position="149"/>
    </location>
</feature>
<evidence type="ECO:0000313" key="9">
    <source>
        <dbReference type="EMBL" id="NMH76750.1"/>
    </source>
</evidence>
<name>A0ABX1RBD6_9PSEU</name>
<dbReference type="Gene3D" id="1.10.3720.10">
    <property type="entry name" value="MetI-like"/>
    <property type="match status" value="1"/>
</dbReference>
<feature type="transmembrane region" description="Helical" evidence="7">
    <location>
        <begin position="90"/>
        <end position="114"/>
    </location>
</feature>
<evidence type="ECO:0000313" key="10">
    <source>
        <dbReference type="Proteomes" id="UP001296706"/>
    </source>
</evidence>
<evidence type="ECO:0000256" key="6">
    <source>
        <dbReference type="ARBA" id="ARBA00023136"/>
    </source>
</evidence>
<evidence type="ECO:0000259" key="8">
    <source>
        <dbReference type="PROSITE" id="PS50928"/>
    </source>
</evidence>
<feature type="domain" description="ABC transmembrane type-1" evidence="8">
    <location>
        <begin position="86"/>
        <end position="298"/>
    </location>
</feature>
<comment type="subcellular location">
    <subcellularLocation>
        <location evidence="1 7">Cell membrane</location>
        <topology evidence="1 7">Multi-pass membrane protein</topology>
    </subcellularLocation>
</comment>
<sequence length="307" mass="33503">MALTTSPPADLAPAREAATDAAGLGRVRASAFVVPALVLIAIFLVYPALWTLYLGLTNYRLTGIAAARPQFVGLDNYVRALRDPEFLNSLWLTLLYVIGSAVIGQSILGFVLAATLRTVPRVVRGVVEAFVMLAWILPSSVVAFLWIALLDRDSGTVNALLGTPGMAWLLEYPMLSIIVFNTWRGTAFSMLLFSAALNAVPPSQLETARMVGASGWQQLRDVVFPHIRGHVLTNLLLISLWTFNDFAPYLITAGGPDNRSEILPVFVYESAIFDGQLGFGTAISLLMLLINLVLAVVYLRLLRERRS</sequence>
<feature type="transmembrane region" description="Helical" evidence="7">
    <location>
        <begin position="231"/>
        <end position="251"/>
    </location>
</feature>
<keyword evidence="5 7" id="KW-1133">Transmembrane helix</keyword>
<keyword evidence="4 7" id="KW-0812">Transmembrane</keyword>
<dbReference type="EMBL" id="JAAXKY010000012">
    <property type="protein sequence ID" value="NMH76750.1"/>
    <property type="molecule type" value="Genomic_DNA"/>
</dbReference>
<dbReference type="PANTHER" id="PTHR43005">
    <property type="entry name" value="BLR7065 PROTEIN"/>
    <property type="match status" value="1"/>
</dbReference>
<evidence type="ECO:0000256" key="3">
    <source>
        <dbReference type="ARBA" id="ARBA00022475"/>
    </source>
</evidence>
<accession>A0ABX1RBD6</accession>
<dbReference type="InterPro" id="IPR000515">
    <property type="entry name" value="MetI-like"/>
</dbReference>
<keyword evidence="6 7" id="KW-0472">Membrane</keyword>
<dbReference type="SUPFAM" id="SSF161098">
    <property type="entry name" value="MetI-like"/>
    <property type="match status" value="1"/>
</dbReference>
<comment type="caution">
    <text evidence="9">The sequence shown here is derived from an EMBL/GenBank/DDBJ whole genome shotgun (WGS) entry which is preliminary data.</text>
</comment>
<organism evidence="9 10">
    <name type="scientific">Pseudonocardia xinjiangensis</name>
    <dbReference type="NCBI Taxonomy" id="75289"/>
    <lineage>
        <taxon>Bacteria</taxon>
        <taxon>Bacillati</taxon>
        <taxon>Actinomycetota</taxon>
        <taxon>Actinomycetes</taxon>
        <taxon>Pseudonocardiales</taxon>
        <taxon>Pseudonocardiaceae</taxon>
        <taxon>Pseudonocardia</taxon>
    </lineage>
</organism>
<evidence type="ECO:0000256" key="5">
    <source>
        <dbReference type="ARBA" id="ARBA00022989"/>
    </source>
</evidence>
<keyword evidence="3" id="KW-1003">Cell membrane</keyword>
<dbReference type="CDD" id="cd06261">
    <property type="entry name" value="TM_PBP2"/>
    <property type="match status" value="1"/>
</dbReference>
<dbReference type="PANTHER" id="PTHR43005:SF1">
    <property type="entry name" value="SPERMIDINE_PUTRESCINE TRANSPORT SYSTEM PERMEASE PROTEIN"/>
    <property type="match status" value="1"/>
</dbReference>
<dbReference type="PROSITE" id="PS50928">
    <property type="entry name" value="ABC_TM1"/>
    <property type="match status" value="1"/>
</dbReference>
<evidence type="ECO:0000256" key="7">
    <source>
        <dbReference type="RuleBase" id="RU363032"/>
    </source>
</evidence>
<comment type="similarity">
    <text evidence="7">Belongs to the binding-protein-dependent transport system permease family.</text>
</comment>
<evidence type="ECO:0000256" key="1">
    <source>
        <dbReference type="ARBA" id="ARBA00004651"/>
    </source>
</evidence>
<evidence type="ECO:0000256" key="4">
    <source>
        <dbReference type="ARBA" id="ARBA00022692"/>
    </source>
</evidence>
<dbReference type="RefSeq" id="WP_169394825.1">
    <property type="nucleotide sequence ID" value="NZ_BAAAJH010000009.1"/>
</dbReference>
<evidence type="ECO:0000256" key="2">
    <source>
        <dbReference type="ARBA" id="ARBA00022448"/>
    </source>
</evidence>
<feature type="transmembrane region" description="Helical" evidence="7">
    <location>
        <begin position="32"/>
        <end position="53"/>
    </location>
</feature>
<dbReference type="InterPro" id="IPR035906">
    <property type="entry name" value="MetI-like_sf"/>
</dbReference>
<keyword evidence="2 7" id="KW-0813">Transport</keyword>
<proteinExistence type="inferred from homology"/>